<dbReference type="Gene3D" id="3.40.50.2000">
    <property type="entry name" value="Glycogen Phosphorylase B"/>
    <property type="match status" value="2"/>
</dbReference>
<protein>
    <recommendedName>
        <fullName evidence="3">Erythromycin biosynthesis protein CIII-like C-terminal domain-containing protein</fullName>
    </recommendedName>
</protein>
<evidence type="ECO:0000256" key="1">
    <source>
        <dbReference type="ARBA" id="ARBA00022679"/>
    </source>
</evidence>
<proteinExistence type="predicted"/>
<gene>
    <name evidence="4" type="ORF">ACAT0790_LOCUS53415</name>
</gene>
<dbReference type="InterPro" id="IPR050426">
    <property type="entry name" value="Glycosyltransferase_28"/>
</dbReference>
<evidence type="ECO:0000256" key="2">
    <source>
        <dbReference type="SAM" id="MobiDB-lite"/>
    </source>
</evidence>
<dbReference type="PANTHER" id="PTHR48050">
    <property type="entry name" value="STEROL 3-BETA-GLUCOSYLTRANSFERASE"/>
    <property type="match status" value="1"/>
</dbReference>
<dbReference type="Pfam" id="PF06722">
    <property type="entry name" value="EryCIII-like_C"/>
    <property type="match status" value="1"/>
</dbReference>
<reference evidence="4" key="1">
    <citation type="submission" date="2021-01" db="EMBL/GenBank/DDBJ databases">
        <authorList>
            <person name="Corre E."/>
            <person name="Pelletier E."/>
            <person name="Niang G."/>
            <person name="Scheremetjew M."/>
            <person name="Finn R."/>
            <person name="Kale V."/>
            <person name="Holt S."/>
            <person name="Cochrane G."/>
            <person name="Meng A."/>
            <person name="Brown T."/>
            <person name="Cohen L."/>
        </authorList>
    </citation>
    <scope>NUCLEOTIDE SEQUENCE</scope>
    <source>
        <strain evidence="4">OF101</strain>
    </source>
</reference>
<organism evidence="4">
    <name type="scientific">Alexandrium catenella</name>
    <name type="common">Red tide dinoflagellate</name>
    <name type="synonym">Gonyaulax catenella</name>
    <dbReference type="NCBI Taxonomy" id="2925"/>
    <lineage>
        <taxon>Eukaryota</taxon>
        <taxon>Sar</taxon>
        <taxon>Alveolata</taxon>
        <taxon>Dinophyceae</taxon>
        <taxon>Gonyaulacales</taxon>
        <taxon>Pyrocystaceae</taxon>
        <taxon>Alexandrium</taxon>
    </lineage>
</organism>
<feature type="region of interest" description="Disordered" evidence="2">
    <location>
        <begin position="426"/>
        <end position="543"/>
    </location>
</feature>
<dbReference type="PANTHER" id="PTHR48050:SF13">
    <property type="entry name" value="STEROL 3-BETA-GLUCOSYLTRANSFERASE UGT80A2"/>
    <property type="match status" value="1"/>
</dbReference>
<evidence type="ECO:0000313" key="4">
    <source>
        <dbReference type="EMBL" id="CAD9176646.1"/>
    </source>
</evidence>
<dbReference type="GO" id="GO:0016906">
    <property type="term" value="F:sterol 3-beta-glucosyltransferase activity"/>
    <property type="evidence" value="ECO:0007669"/>
    <property type="project" value="UniProtKB-ARBA"/>
</dbReference>
<feature type="compositionally biased region" description="Acidic residues" evidence="2">
    <location>
        <begin position="448"/>
        <end position="457"/>
    </location>
</feature>
<feature type="domain" description="Erythromycin biosynthesis protein CIII-like C-terminal" evidence="3">
    <location>
        <begin position="304"/>
        <end position="376"/>
    </location>
</feature>
<keyword evidence="1" id="KW-0808">Transferase</keyword>
<dbReference type="SUPFAM" id="SSF53756">
    <property type="entry name" value="UDP-Glycosyltransferase/glycogen phosphorylase"/>
    <property type="match status" value="1"/>
</dbReference>
<name>A0A7S1RVF9_ALECA</name>
<evidence type="ECO:0000259" key="3">
    <source>
        <dbReference type="Pfam" id="PF06722"/>
    </source>
</evidence>
<dbReference type="CDD" id="cd03784">
    <property type="entry name" value="GT1_Gtf-like"/>
    <property type="match status" value="1"/>
</dbReference>
<dbReference type="AlphaFoldDB" id="A0A7S1RVF9"/>
<dbReference type="FunFam" id="3.40.50.2000:FF:000009">
    <property type="entry name" value="Sterol 3-beta-glucosyltransferase UGT80A2"/>
    <property type="match status" value="1"/>
</dbReference>
<sequence>MQRAGLRVCIFAKGSFVPLFAELGADVVELPGEDYEHIFREAAVRDALATGRNMSVSFALDRSLQSEADEAGCLHAVVEGLREFRPTVVVWHMSLPIEAIVAARLFGCHTVCLTFFPSAPTREIPCFVLAATRLRKPGKITKATHRVLWKYCYPFGQRRRLEHAFRMYGVSITGADVYAMFRSPDRPMICAWSSQLSPLPKDCHAGVQQPGGFFTWGCADMERSFPLPKELQDFVEATERDRLVYVGWGSMGCGSDDRLTELAVAALQLAGARGVIQGGYSDLRLEFIKDTKLKEYAESNVFFIRKDQSVPHSWLFPRCGACVHHGGAGTVASCLSAGTPSVVTPVYLDQHYWAHRVAVAGVGLRGPPLASTSAHTLGGLLRICLEDLRDGTGQLHAGAESMSLAMLAEDGATQAAGFVLSLCSRTPSKQQARPRQEKPSTGELGQEAAEDSEEDTAEASPDVLSFEPSPGLPSPVGSYAEMPRQACQQQLRQQRDWRVIPGVDGRDRAGPRAAPRGEPPLHADWPPGQLCGPEAPGGNAPEAPSGIGICEQLLVMAERLGRAVVRGSDIFIARCSEGQQHFHRTVLLECAH</sequence>
<dbReference type="EMBL" id="HBGE01089673">
    <property type="protein sequence ID" value="CAD9176646.1"/>
    <property type="molecule type" value="Transcribed_RNA"/>
</dbReference>
<accession>A0A7S1RVF9</accession>
<dbReference type="InterPro" id="IPR002213">
    <property type="entry name" value="UDP_glucos_trans"/>
</dbReference>
<feature type="compositionally biased region" description="Basic and acidic residues" evidence="2">
    <location>
        <begin position="493"/>
        <end position="510"/>
    </location>
</feature>
<feature type="compositionally biased region" description="Low complexity" evidence="2">
    <location>
        <begin position="532"/>
        <end position="543"/>
    </location>
</feature>
<dbReference type="InterPro" id="IPR010610">
    <property type="entry name" value="EryCIII-like_C"/>
</dbReference>